<keyword evidence="1" id="KW-1185">Reference proteome</keyword>
<organism evidence="1 2">
    <name type="scientific">Parascaris equorum</name>
    <name type="common">Equine roundworm</name>
    <dbReference type="NCBI Taxonomy" id="6256"/>
    <lineage>
        <taxon>Eukaryota</taxon>
        <taxon>Metazoa</taxon>
        <taxon>Ecdysozoa</taxon>
        <taxon>Nematoda</taxon>
        <taxon>Chromadorea</taxon>
        <taxon>Rhabditida</taxon>
        <taxon>Spirurina</taxon>
        <taxon>Ascaridomorpha</taxon>
        <taxon>Ascaridoidea</taxon>
        <taxon>Ascarididae</taxon>
        <taxon>Parascaris</taxon>
    </lineage>
</organism>
<protein>
    <submittedName>
        <fullName evidence="2">Uncharacterized protein</fullName>
    </submittedName>
</protein>
<sequence length="67" mass="7472">LPAFHLIGEIIWTPCDFLVKSINDIDRVIDRKSISTIGTLRSALFDQQAEMLTREASSNALAVRICP</sequence>
<proteinExistence type="predicted"/>
<dbReference type="AlphaFoldDB" id="A0A914SAP4"/>
<name>A0A914SAP4_PAREQ</name>
<accession>A0A914SAP4</accession>
<dbReference type="Proteomes" id="UP000887564">
    <property type="component" value="Unplaced"/>
</dbReference>
<evidence type="ECO:0000313" key="2">
    <source>
        <dbReference type="WBParaSite" id="PEQ_0001120101-mRNA-1"/>
    </source>
</evidence>
<dbReference type="WBParaSite" id="PEQ_0001120101-mRNA-1">
    <property type="protein sequence ID" value="PEQ_0001120101-mRNA-1"/>
    <property type="gene ID" value="PEQ_0001120101"/>
</dbReference>
<reference evidence="2" key="1">
    <citation type="submission" date="2022-11" db="UniProtKB">
        <authorList>
            <consortium name="WormBaseParasite"/>
        </authorList>
    </citation>
    <scope>IDENTIFICATION</scope>
</reference>
<evidence type="ECO:0000313" key="1">
    <source>
        <dbReference type="Proteomes" id="UP000887564"/>
    </source>
</evidence>